<comment type="caution">
    <text evidence="1">The sequence shown here is derived from an EMBL/GenBank/DDBJ whole genome shotgun (WGS) entry which is preliminary data.</text>
</comment>
<evidence type="ECO:0000313" key="2">
    <source>
        <dbReference type="Proteomes" id="UP001515480"/>
    </source>
</evidence>
<evidence type="ECO:0000313" key="1">
    <source>
        <dbReference type="EMBL" id="KAL1522123.1"/>
    </source>
</evidence>
<organism evidence="1 2">
    <name type="scientific">Prymnesium parvum</name>
    <name type="common">Toxic golden alga</name>
    <dbReference type="NCBI Taxonomy" id="97485"/>
    <lineage>
        <taxon>Eukaryota</taxon>
        <taxon>Haptista</taxon>
        <taxon>Haptophyta</taxon>
        <taxon>Prymnesiophyceae</taxon>
        <taxon>Prymnesiales</taxon>
        <taxon>Prymnesiaceae</taxon>
        <taxon>Prymnesium</taxon>
    </lineage>
</organism>
<keyword evidence="2" id="KW-1185">Reference proteome</keyword>
<dbReference type="AlphaFoldDB" id="A0AB34JKD8"/>
<proteinExistence type="predicted"/>
<accession>A0AB34JKD8</accession>
<name>A0AB34JKD8_PRYPA</name>
<dbReference type="Proteomes" id="UP001515480">
    <property type="component" value="Unassembled WGS sequence"/>
</dbReference>
<protein>
    <submittedName>
        <fullName evidence="1">Uncharacterized protein</fullName>
    </submittedName>
</protein>
<sequence>MAAAALVKAEVEAMVVGESGDGVAEMVALAMVMGESVADEDVVNMVVVLALAGAMGTEAAVLVSEMVVDDQDSAKAATASGWVEALVEEAWVGFVAMAEDEVGDEATAMDAAMEEGWETGEVEVVMEAEVG</sequence>
<gene>
    <name evidence="1" type="ORF">AB1Y20_021765</name>
</gene>
<dbReference type="EMBL" id="JBGBPQ010000007">
    <property type="protein sequence ID" value="KAL1522123.1"/>
    <property type="molecule type" value="Genomic_DNA"/>
</dbReference>
<reference evidence="1 2" key="1">
    <citation type="journal article" date="2024" name="Science">
        <title>Giant polyketide synthase enzymes in the biosynthesis of giant marine polyether toxins.</title>
        <authorList>
            <person name="Fallon T.R."/>
            <person name="Shende V.V."/>
            <person name="Wierzbicki I.H."/>
            <person name="Pendleton A.L."/>
            <person name="Watervoot N.F."/>
            <person name="Auber R.P."/>
            <person name="Gonzalez D.J."/>
            <person name="Wisecaver J.H."/>
            <person name="Moore B.S."/>
        </authorList>
    </citation>
    <scope>NUCLEOTIDE SEQUENCE [LARGE SCALE GENOMIC DNA]</scope>
    <source>
        <strain evidence="1 2">12B1</strain>
    </source>
</reference>